<sequence length="595" mass="64126">MVVLERGARMGGFRRADEWLSLVEDVEGRFPLGSEGSSRPGFVVRFGAATTALMFAAQLHRSDDLAGMGFLRSEDAWWVRVDLSLDVVREAALSCGGRVHVMCAGQLVPDRGWGEPPTEGVGPELSSLTETPLVDAVRIAGLVKTPPTPVSQVTIVVPGLRLAELIRRALDLNLTVTYQRVDLTPLFETDDRAHGPGGRPGRSGYTRDGDQAHAPGGGPGRTGDGDRAYAPGGGPGRTGDGDRAYAPGGRSGRSGYVVDLVAGAGNVSPSLVAALERDPFVLVCRRVRDRLLIQHRHASPLPDRVLAALVDHGVWVLAADGYGCARLTAHGEPQSGTAFVRSPVDRPLQPLESLPEWPDAVPEPPTLTVVPARAHGQKIDAVLLSDEGLAALPLVLEGLPLAETAQLTLGRDRHLLTATGGVLEDLPVGEPLRCVGPGQLYLPLGFRLKPRLPPAARRALFPTDQGDAIVLTADACYAFLLRTAVPVWQLWAGEPPEVDMQLPPEMERSLRLIDDGLTPQERTRRVDFLPGLRRPRRSGPRGIRPTPMERGSWQDQAWALESDGQLIRAAELHNRHNQPLQAARLYERAAELEEG</sequence>
<dbReference type="InterPro" id="IPR045486">
    <property type="entry name" value="fvmX7"/>
</dbReference>
<feature type="domain" description="FtsH ternary system" evidence="2">
    <location>
        <begin position="43"/>
        <end position="192"/>
    </location>
</feature>
<keyword evidence="4" id="KW-1185">Reference proteome</keyword>
<gene>
    <name evidence="3" type="ORF">Amac_016240</name>
</gene>
<dbReference type="Pfam" id="PF20005">
    <property type="entry name" value="fvmX7"/>
    <property type="match status" value="2"/>
</dbReference>
<dbReference type="EMBL" id="BLAE01000008">
    <property type="protein sequence ID" value="GES08029.1"/>
    <property type="molecule type" value="Genomic_DNA"/>
</dbReference>
<accession>A0A5M3WIG5</accession>
<evidence type="ECO:0000313" key="3">
    <source>
        <dbReference type="EMBL" id="GES08029.1"/>
    </source>
</evidence>
<evidence type="ECO:0000259" key="2">
    <source>
        <dbReference type="Pfam" id="PF20005"/>
    </source>
</evidence>
<feature type="domain" description="FtsH ternary system" evidence="2">
    <location>
        <begin position="255"/>
        <end position="506"/>
    </location>
</feature>
<evidence type="ECO:0000256" key="1">
    <source>
        <dbReference type="SAM" id="MobiDB-lite"/>
    </source>
</evidence>
<organism evidence="3 4">
    <name type="scientific">Acrocarpospora macrocephala</name>
    <dbReference type="NCBI Taxonomy" id="150177"/>
    <lineage>
        <taxon>Bacteria</taxon>
        <taxon>Bacillati</taxon>
        <taxon>Actinomycetota</taxon>
        <taxon>Actinomycetes</taxon>
        <taxon>Streptosporangiales</taxon>
        <taxon>Streptosporangiaceae</taxon>
        <taxon>Acrocarpospora</taxon>
    </lineage>
</organism>
<dbReference type="AlphaFoldDB" id="A0A5M3WIG5"/>
<reference evidence="3 4" key="1">
    <citation type="submission" date="2019-10" db="EMBL/GenBank/DDBJ databases">
        <title>Whole genome shotgun sequence of Acrocarpospora macrocephala NBRC 16266.</title>
        <authorList>
            <person name="Ichikawa N."/>
            <person name="Kimura A."/>
            <person name="Kitahashi Y."/>
            <person name="Komaki H."/>
            <person name="Oguchi A."/>
        </authorList>
    </citation>
    <scope>NUCLEOTIDE SEQUENCE [LARGE SCALE GENOMIC DNA]</scope>
    <source>
        <strain evidence="3 4">NBRC 16266</strain>
    </source>
</reference>
<evidence type="ECO:0000313" key="4">
    <source>
        <dbReference type="Proteomes" id="UP000331127"/>
    </source>
</evidence>
<feature type="region of interest" description="Disordered" evidence="1">
    <location>
        <begin position="188"/>
        <end position="248"/>
    </location>
</feature>
<dbReference type="Proteomes" id="UP000331127">
    <property type="component" value="Unassembled WGS sequence"/>
</dbReference>
<proteinExistence type="predicted"/>
<name>A0A5M3WIG5_9ACTN</name>
<protein>
    <recommendedName>
        <fullName evidence="2">FtsH ternary system domain-containing protein</fullName>
    </recommendedName>
</protein>
<comment type="caution">
    <text evidence="3">The sequence shown here is derived from an EMBL/GenBank/DDBJ whole genome shotgun (WGS) entry which is preliminary data.</text>
</comment>